<reference evidence="2 3" key="1">
    <citation type="journal article" date="2021" name="bioRxiv">
        <title>The Gossypium anomalum genome as a resource for cotton improvement and evolutionary analysis of hybrid incompatibility.</title>
        <authorList>
            <person name="Grover C.E."/>
            <person name="Yuan D."/>
            <person name="Arick M.A."/>
            <person name="Miller E.R."/>
            <person name="Hu G."/>
            <person name="Peterson D.G."/>
            <person name="Wendel J.F."/>
            <person name="Udall J.A."/>
        </authorList>
    </citation>
    <scope>NUCLEOTIDE SEQUENCE [LARGE SCALE GENOMIC DNA]</scope>
    <source>
        <strain evidence="2">JFW-Udall</strain>
        <tissue evidence="2">Leaf</tissue>
    </source>
</reference>
<accession>A0A8J5YWB0</accession>
<protein>
    <recommendedName>
        <fullName evidence="1">AB hydrolase-1 domain-containing protein</fullName>
    </recommendedName>
</protein>
<dbReference type="GO" id="GO:0009694">
    <property type="term" value="P:jasmonic acid metabolic process"/>
    <property type="evidence" value="ECO:0007669"/>
    <property type="project" value="TreeGrafter"/>
</dbReference>
<gene>
    <name evidence="2" type="ORF">CXB51_030779</name>
</gene>
<dbReference type="PANTHER" id="PTHR10992:SF1030">
    <property type="entry name" value="AB HYDROLASE-1 DOMAIN-CONTAINING PROTEIN"/>
    <property type="match status" value="1"/>
</dbReference>
<name>A0A8J5YWB0_9ROSI</name>
<dbReference type="PANTHER" id="PTHR10992">
    <property type="entry name" value="METHYLESTERASE FAMILY MEMBER"/>
    <property type="match status" value="1"/>
</dbReference>
<dbReference type="SUPFAM" id="SSF53474">
    <property type="entry name" value="alpha/beta-Hydrolases"/>
    <property type="match status" value="2"/>
</dbReference>
<comment type="caution">
    <text evidence="2">The sequence shown here is derived from an EMBL/GenBank/DDBJ whole genome shotgun (WGS) entry which is preliminary data.</text>
</comment>
<evidence type="ECO:0000313" key="2">
    <source>
        <dbReference type="EMBL" id="KAG8477049.1"/>
    </source>
</evidence>
<dbReference type="Gene3D" id="3.40.50.1820">
    <property type="entry name" value="alpha/beta hydrolase"/>
    <property type="match status" value="2"/>
</dbReference>
<dbReference type="InterPro" id="IPR045889">
    <property type="entry name" value="MES/HNL"/>
</dbReference>
<feature type="domain" description="AB hydrolase-1" evidence="1">
    <location>
        <begin position="4"/>
        <end position="245"/>
    </location>
</feature>
<dbReference type="EMBL" id="JAHUZN010000011">
    <property type="protein sequence ID" value="KAG8477049.1"/>
    <property type="molecule type" value="Genomic_DNA"/>
</dbReference>
<dbReference type="InterPro" id="IPR029058">
    <property type="entry name" value="AB_hydrolase_fold"/>
</dbReference>
<dbReference type="GO" id="GO:0080030">
    <property type="term" value="F:methyl indole-3-acetate esterase activity"/>
    <property type="evidence" value="ECO:0007669"/>
    <property type="project" value="TreeGrafter"/>
</dbReference>
<dbReference type="Proteomes" id="UP000701853">
    <property type="component" value="Chromosome 11"/>
</dbReference>
<dbReference type="GO" id="GO:0009696">
    <property type="term" value="P:salicylic acid metabolic process"/>
    <property type="evidence" value="ECO:0007669"/>
    <property type="project" value="TreeGrafter"/>
</dbReference>
<sequence length="523" mass="58582">MAHFVLVHGMCHGAWCWYKIESLLKSGGHRVTPLDLGACGINPKTITDLASLSDYAQPLMELMASLPEDEKVILVGHSYGGVIISLAMESFPKKVLAAVYVSALMPNHDYPIATGLMELLKRIMAEPLLDFQVWFDDGSESPPTRALFGPKYTEAKVYHLSPKEDIELGLTLMRQGKIFLKDLANESLLSKEKFGSIHRVYIVCKDDLLVKESMQKWYIENSPTEDVKSIAGADHMPMFSKPHELCKCLQELTGNIEIEKKKERETMTHFVLVHGMCHGAWCWYKIVSLLKSGGHRVSPLDLGASGINPNTITDLASLSDYAEPLMALMASLPQDEKVILVGHSYGGVIISLAMESFPMKVLAAVYLTAFMPNHDSPIATGVAEYFRRVMAEPLMDFQLLFEDGSENPPTHALFGPKYMEAMVYQLSPKEDIELANTLLRQGKWFMKDLSKESLLSKEKFGSVDRVYIVCKDDLLIKESLQKWYIENSPTDDVKFIAGADHMPMFSKPQAVCKCLQEVAEKYI</sequence>
<proteinExistence type="predicted"/>
<organism evidence="2 3">
    <name type="scientific">Gossypium anomalum</name>
    <dbReference type="NCBI Taxonomy" id="47600"/>
    <lineage>
        <taxon>Eukaryota</taxon>
        <taxon>Viridiplantae</taxon>
        <taxon>Streptophyta</taxon>
        <taxon>Embryophyta</taxon>
        <taxon>Tracheophyta</taxon>
        <taxon>Spermatophyta</taxon>
        <taxon>Magnoliopsida</taxon>
        <taxon>eudicotyledons</taxon>
        <taxon>Gunneridae</taxon>
        <taxon>Pentapetalae</taxon>
        <taxon>rosids</taxon>
        <taxon>malvids</taxon>
        <taxon>Malvales</taxon>
        <taxon>Malvaceae</taxon>
        <taxon>Malvoideae</taxon>
        <taxon>Gossypium</taxon>
    </lineage>
</organism>
<dbReference type="GO" id="GO:0080032">
    <property type="term" value="F:methyl jasmonate esterase activity"/>
    <property type="evidence" value="ECO:0007669"/>
    <property type="project" value="TreeGrafter"/>
</dbReference>
<evidence type="ECO:0000313" key="3">
    <source>
        <dbReference type="Proteomes" id="UP000701853"/>
    </source>
</evidence>
<dbReference type="FunFam" id="3.40.50.1820:FF:000051">
    <property type="entry name" value="(S)-hydroxynitrile lyase"/>
    <property type="match status" value="2"/>
</dbReference>
<feature type="domain" description="AB hydrolase-1" evidence="1">
    <location>
        <begin position="270"/>
        <end position="512"/>
    </location>
</feature>
<keyword evidence="3" id="KW-1185">Reference proteome</keyword>
<dbReference type="Pfam" id="PF12697">
    <property type="entry name" value="Abhydrolase_6"/>
    <property type="match status" value="2"/>
</dbReference>
<dbReference type="OrthoDB" id="408373at2759"/>
<dbReference type="AlphaFoldDB" id="A0A8J5YWB0"/>
<evidence type="ECO:0000259" key="1">
    <source>
        <dbReference type="Pfam" id="PF12697"/>
    </source>
</evidence>
<dbReference type="GO" id="GO:0080031">
    <property type="term" value="F:methyl salicylate esterase activity"/>
    <property type="evidence" value="ECO:0007669"/>
    <property type="project" value="TreeGrafter"/>
</dbReference>
<dbReference type="InterPro" id="IPR000073">
    <property type="entry name" value="AB_hydrolase_1"/>
</dbReference>